<evidence type="ECO:0000256" key="4">
    <source>
        <dbReference type="ARBA" id="ARBA00011921"/>
    </source>
</evidence>
<keyword evidence="12 15" id="KW-0170">Cobalt</keyword>
<dbReference type="PANTHER" id="PTHR43808:SF31">
    <property type="entry name" value="N-ACETYL-L-CITRULLINE DEACETYLASE"/>
    <property type="match status" value="1"/>
</dbReference>
<evidence type="ECO:0000256" key="3">
    <source>
        <dbReference type="ARBA" id="ARBA00011738"/>
    </source>
</evidence>
<dbReference type="GO" id="GO:0008270">
    <property type="term" value="F:zinc ion binding"/>
    <property type="evidence" value="ECO:0007669"/>
    <property type="project" value="UniProtKB-UniRule"/>
</dbReference>
<evidence type="ECO:0000259" key="16">
    <source>
        <dbReference type="Pfam" id="PF07687"/>
    </source>
</evidence>
<feature type="active site" description="Proton acceptor" evidence="15">
    <location>
        <position position="142"/>
    </location>
</feature>
<evidence type="ECO:0000256" key="10">
    <source>
        <dbReference type="ARBA" id="ARBA00022915"/>
    </source>
</evidence>
<evidence type="ECO:0000256" key="2">
    <source>
        <dbReference type="ARBA" id="ARBA00006746"/>
    </source>
</evidence>
<dbReference type="Pfam" id="PF07687">
    <property type="entry name" value="M20_dimer"/>
    <property type="match status" value="1"/>
</dbReference>
<keyword evidence="10 15" id="KW-0220">Diaminopimelate biosynthesis</keyword>
<evidence type="ECO:0000256" key="8">
    <source>
        <dbReference type="ARBA" id="ARBA00022801"/>
    </source>
</evidence>
<evidence type="ECO:0000256" key="6">
    <source>
        <dbReference type="ARBA" id="ARBA00022605"/>
    </source>
</evidence>
<dbReference type="InterPro" id="IPR011650">
    <property type="entry name" value="Peptidase_M20_dimer"/>
</dbReference>
<evidence type="ECO:0000256" key="15">
    <source>
        <dbReference type="HAMAP-Rule" id="MF_01690"/>
    </source>
</evidence>
<comment type="cofactor">
    <cofactor evidence="15">
        <name>Zn(2+)</name>
        <dbReference type="ChEBI" id="CHEBI:29105"/>
    </cofactor>
    <cofactor evidence="15">
        <name>Co(2+)</name>
        <dbReference type="ChEBI" id="CHEBI:48828"/>
    </cofactor>
    <text evidence="15">Binds 2 Zn(2+) or Co(2+) ions per subunit.</text>
</comment>
<feature type="binding site" evidence="15">
    <location>
        <position position="356"/>
    </location>
    <ligand>
        <name>Zn(2+)</name>
        <dbReference type="ChEBI" id="CHEBI:29105"/>
        <label>2</label>
    </ligand>
</feature>
<dbReference type="Proteomes" id="UP000824150">
    <property type="component" value="Unassembled WGS sequence"/>
</dbReference>
<dbReference type="Gene3D" id="3.30.70.360">
    <property type="match status" value="1"/>
</dbReference>
<dbReference type="GO" id="GO:0050897">
    <property type="term" value="F:cobalt ion binding"/>
    <property type="evidence" value="ECO:0007669"/>
    <property type="project" value="UniProtKB-UniRule"/>
</dbReference>
<evidence type="ECO:0000256" key="7">
    <source>
        <dbReference type="ARBA" id="ARBA00022723"/>
    </source>
</evidence>
<dbReference type="HAMAP" id="MF_01690">
    <property type="entry name" value="DapE"/>
    <property type="match status" value="1"/>
</dbReference>
<feature type="active site" evidence="15">
    <location>
        <position position="72"/>
    </location>
</feature>
<dbReference type="EMBL" id="JAHLFG010000062">
    <property type="protein sequence ID" value="MBU3827002.1"/>
    <property type="molecule type" value="Genomic_DNA"/>
</dbReference>
<dbReference type="InterPro" id="IPR002933">
    <property type="entry name" value="Peptidase_M20"/>
</dbReference>
<sequence length="384" mass="41355">MSAPLSATVTLAQRLIKRQSLTPQDEGCQDLLFSYLKPLRFRTEVFYEAGTVNLLALHGSGAPFTLFLGHSDVVPPGEAANWTHPPFEGIIAPDESNIPMLWGRGAADMKGSDAAMTIALRDFVTAHPDHAGTVGLLITSNEEGDGIGGVKYVASKLRALNLVPDFCLVGEPSCGAQFGDTIKVGRRGSLTANITVHGVQGHVAYPERLINPIHQMASLIAALQEPLDNGNEVFPPTSFECTNLHAGTGAENVVPGTCTLMCNWRFNNLQTKDSIDAQVKQILQRLNLKAEVKYTLNGEPFLCPQGELCTKLQEAILEVCGSNATLSTAGGTSDGRFIAPLGTQVLEFGPRSATIHQVNERVAVDDLDKLMQIYLLLLEKLQLN</sequence>
<dbReference type="GO" id="GO:0009089">
    <property type="term" value="P:lysine biosynthetic process via diaminopimelate"/>
    <property type="evidence" value="ECO:0007669"/>
    <property type="project" value="UniProtKB-UniRule"/>
</dbReference>
<name>A0A9E2KP94_9GAMM</name>
<organism evidence="17 18">
    <name type="scientific">Candidatus Anaerobiospirillum merdipullorum</name>
    <dbReference type="NCBI Taxonomy" id="2838450"/>
    <lineage>
        <taxon>Bacteria</taxon>
        <taxon>Pseudomonadati</taxon>
        <taxon>Pseudomonadota</taxon>
        <taxon>Gammaproteobacteria</taxon>
        <taxon>Aeromonadales</taxon>
        <taxon>Succinivibrionaceae</taxon>
        <taxon>Anaerobiospirillum</taxon>
    </lineage>
</organism>
<dbReference type="SUPFAM" id="SSF53187">
    <property type="entry name" value="Zn-dependent exopeptidases"/>
    <property type="match status" value="1"/>
</dbReference>
<feature type="binding site" evidence="15">
    <location>
        <position position="108"/>
    </location>
    <ligand>
        <name>Zn(2+)</name>
        <dbReference type="ChEBI" id="CHEBI:29105"/>
        <label>1</label>
    </ligand>
</feature>
<evidence type="ECO:0000313" key="17">
    <source>
        <dbReference type="EMBL" id="MBU3827002.1"/>
    </source>
</evidence>
<accession>A0A9E2KP94</accession>
<keyword evidence="8 15" id="KW-0378">Hydrolase</keyword>
<evidence type="ECO:0000256" key="12">
    <source>
        <dbReference type="ARBA" id="ARBA00023285"/>
    </source>
</evidence>
<dbReference type="AlphaFoldDB" id="A0A9E2KP94"/>
<dbReference type="Pfam" id="PF01546">
    <property type="entry name" value="Peptidase_M20"/>
    <property type="match status" value="1"/>
</dbReference>
<reference evidence="17" key="2">
    <citation type="submission" date="2021-04" db="EMBL/GenBank/DDBJ databases">
        <authorList>
            <person name="Gilroy R."/>
        </authorList>
    </citation>
    <scope>NUCLEOTIDE SEQUENCE</scope>
    <source>
        <strain evidence="17">687</strain>
    </source>
</reference>
<comment type="pathway">
    <text evidence="1 15">Amino-acid biosynthesis; L-lysine biosynthesis via DAP pathway; LL-2,6-diaminopimelate from (S)-tetrahydrodipicolinate (succinylase route): step 3/3.</text>
</comment>
<evidence type="ECO:0000256" key="11">
    <source>
        <dbReference type="ARBA" id="ARBA00023154"/>
    </source>
</evidence>
<gene>
    <name evidence="15 17" type="primary">dapE</name>
    <name evidence="17" type="ORF">IAA31_05880</name>
</gene>
<keyword evidence="11 15" id="KW-0457">Lysine biosynthesis</keyword>
<proteinExistence type="inferred from homology"/>
<comment type="function">
    <text evidence="15">Catalyzes the hydrolysis of N-succinyl-L,L-diaminopimelic acid (SDAP), forming succinate and LL-2,6-diaminopimelate (DAP), an intermediate involved in the bacterial biosynthesis of lysine and meso-diaminopimelic acid, an essential component of bacterial cell walls.</text>
</comment>
<dbReference type="PANTHER" id="PTHR43808">
    <property type="entry name" value="ACETYLORNITHINE DEACETYLASE"/>
    <property type="match status" value="1"/>
</dbReference>
<comment type="similarity">
    <text evidence="2 15">Belongs to the peptidase M20A family. DapE subfamily.</text>
</comment>
<dbReference type="Gene3D" id="3.40.630.10">
    <property type="entry name" value="Zn peptidases"/>
    <property type="match status" value="1"/>
</dbReference>
<keyword evidence="7 15" id="KW-0479">Metal-binding</keyword>
<evidence type="ECO:0000256" key="14">
    <source>
        <dbReference type="ARBA" id="ARBA00051301"/>
    </source>
</evidence>
<evidence type="ECO:0000256" key="1">
    <source>
        <dbReference type="ARBA" id="ARBA00005130"/>
    </source>
</evidence>
<dbReference type="InterPro" id="IPR005941">
    <property type="entry name" value="DapE_proteobac"/>
</dbReference>
<dbReference type="Gene3D" id="1.10.150.900">
    <property type="match status" value="1"/>
</dbReference>
<feature type="binding site" evidence="15">
    <location>
        <position position="171"/>
    </location>
    <ligand>
        <name>Zn(2+)</name>
        <dbReference type="ChEBI" id="CHEBI:29105"/>
        <label>1</label>
    </ligand>
</feature>
<keyword evidence="9 15" id="KW-0862">Zinc</keyword>
<dbReference type="CDD" id="cd03891">
    <property type="entry name" value="M20_DapE_proteobac"/>
    <property type="match status" value="1"/>
</dbReference>
<protein>
    <recommendedName>
        <fullName evidence="5 15">Succinyl-diaminopimelate desuccinylase</fullName>
        <shortName evidence="15">SDAP desuccinylase</shortName>
        <ecNumber evidence="4 15">3.5.1.18</ecNumber>
    </recommendedName>
    <alternativeName>
        <fullName evidence="13 15">N-succinyl-LL-2,6-diaminoheptanedioate amidohydrolase</fullName>
    </alternativeName>
</protein>
<dbReference type="NCBIfam" id="TIGR01246">
    <property type="entry name" value="dapE_proteo"/>
    <property type="match status" value="1"/>
</dbReference>
<feature type="binding site" evidence="15">
    <location>
        <position position="70"/>
    </location>
    <ligand>
        <name>Zn(2+)</name>
        <dbReference type="ChEBI" id="CHEBI:29105"/>
        <label>1</label>
    </ligand>
</feature>
<evidence type="ECO:0000256" key="9">
    <source>
        <dbReference type="ARBA" id="ARBA00022833"/>
    </source>
</evidence>
<comment type="caution">
    <text evidence="17">The sequence shown here is derived from an EMBL/GenBank/DDBJ whole genome shotgun (WGS) entry which is preliminary data.</text>
</comment>
<feature type="domain" description="Peptidase M20 dimerisation" evidence="16">
    <location>
        <begin position="184"/>
        <end position="289"/>
    </location>
</feature>
<dbReference type="GO" id="GO:0006526">
    <property type="term" value="P:L-arginine biosynthetic process"/>
    <property type="evidence" value="ECO:0007669"/>
    <property type="project" value="TreeGrafter"/>
</dbReference>
<dbReference type="GO" id="GO:0019877">
    <property type="term" value="P:diaminopimelate biosynthetic process"/>
    <property type="evidence" value="ECO:0007669"/>
    <property type="project" value="UniProtKB-UniRule"/>
</dbReference>
<dbReference type="InterPro" id="IPR036264">
    <property type="entry name" value="Bact_exopeptidase_dim_dom"/>
</dbReference>
<reference evidence="17" key="1">
    <citation type="journal article" date="2021" name="PeerJ">
        <title>Extensive microbial diversity within the chicken gut microbiome revealed by metagenomics and culture.</title>
        <authorList>
            <person name="Gilroy R."/>
            <person name="Ravi A."/>
            <person name="Getino M."/>
            <person name="Pursley I."/>
            <person name="Horton D.L."/>
            <person name="Alikhan N.F."/>
            <person name="Baker D."/>
            <person name="Gharbi K."/>
            <person name="Hall N."/>
            <person name="Watson M."/>
            <person name="Adriaenssens E.M."/>
            <person name="Foster-Nyarko E."/>
            <person name="Jarju S."/>
            <person name="Secka A."/>
            <person name="Antonio M."/>
            <person name="Oren A."/>
            <person name="Chaudhuri R.R."/>
            <person name="La Ragione R."/>
            <person name="Hildebrand F."/>
            <person name="Pallen M.J."/>
        </authorList>
    </citation>
    <scope>NUCLEOTIDE SEQUENCE</scope>
    <source>
        <strain evidence="17">687</strain>
    </source>
</reference>
<feature type="binding site" evidence="15">
    <location>
        <position position="108"/>
    </location>
    <ligand>
        <name>Zn(2+)</name>
        <dbReference type="ChEBI" id="CHEBI:29105"/>
        <label>2</label>
    </ligand>
</feature>
<dbReference type="SUPFAM" id="SSF55031">
    <property type="entry name" value="Bacterial exopeptidase dimerisation domain"/>
    <property type="match status" value="1"/>
</dbReference>
<dbReference type="EC" id="3.5.1.18" evidence="4 15"/>
<dbReference type="NCBIfam" id="NF009557">
    <property type="entry name" value="PRK13009.1"/>
    <property type="match status" value="1"/>
</dbReference>
<dbReference type="InterPro" id="IPR050072">
    <property type="entry name" value="Peptidase_M20A"/>
</dbReference>
<evidence type="ECO:0000256" key="5">
    <source>
        <dbReference type="ARBA" id="ARBA00022391"/>
    </source>
</evidence>
<evidence type="ECO:0000313" key="18">
    <source>
        <dbReference type="Proteomes" id="UP000824150"/>
    </source>
</evidence>
<comment type="subunit">
    <text evidence="3 15">Homodimer.</text>
</comment>
<keyword evidence="6 15" id="KW-0028">Amino-acid biosynthesis</keyword>
<comment type="catalytic activity">
    <reaction evidence="14 15">
        <text>N-succinyl-(2S,6S)-2,6-diaminopimelate + H2O = (2S,6S)-2,6-diaminopimelate + succinate</text>
        <dbReference type="Rhea" id="RHEA:22608"/>
        <dbReference type="ChEBI" id="CHEBI:15377"/>
        <dbReference type="ChEBI" id="CHEBI:30031"/>
        <dbReference type="ChEBI" id="CHEBI:57609"/>
        <dbReference type="ChEBI" id="CHEBI:58087"/>
        <dbReference type="EC" id="3.5.1.18"/>
    </reaction>
</comment>
<dbReference type="GO" id="GO:0008777">
    <property type="term" value="F:acetylornithine deacetylase activity"/>
    <property type="evidence" value="ECO:0007669"/>
    <property type="project" value="TreeGrafter"/>
</dbReference>
<feature type="binding site" evidence="15">
    <location>
        <position position="143"/>
    </location>
    <ligand>
        <name>Zn(2+)</name>
        <dbReference type="ChEBI" id="CHEBI:29105"/>
        <label>2</label>
    </ligand>
</feature>
<evidence type="ECO:0000256" key="13">
    <source>
        <dbReference type="ARBA" id="ARBA00031891"/>
    </source>
</evidence>
<dbReference type="GO" id="GO:0009014">
    <property type="term" value="F:succinyl-diaminopimelate desuccinylase activity"/>
    <property type="evidence" value="ECO:0007669"/>
    <property type="project" value="UniProtKB-UniRule"/>
</dbReference>